<evidence type="ECO:0000259" key="6">
    <source>
        <dbReference type="Pfam" id="PF05154"/>
    </source>
</evidence>
<dbReference type="InterPro" id="IPR007829">
    <property type="entry name" value="TM2"/>
</dbReference>
<feature type="domain" description="TM2" evidence="6">
    <location>
        <begin position="110"/>
        <end position="159"/>
    </location>
</feature>
<dbReference type="Pfam" id="PF05154">
    <property type="entry name" value="TM2"/>
    <property type="match status" value="1"/>
</dbReference>
<evidence type="ECO:0000256" key="1">
    <source>
        <dbReference type="ARBA" id="ARBA00004141"/>
    </source>
</evidence>
<evidence type="ECO:0000256" key="3">
    <source>
        <dbReference type="ARBA" id="ARBA00022989"/>
    </source>
</evidence>
<dbReference type="AlphaFoldDB" id="A0AA36J838"/>
<accession>A0AA36J838</accession>
<evidence type="ECO:0000313" key="8">
    <source>
        <dbReference type="Proteomes" id="UP001178507"/>
    </source>
</evidence>
<sequence length="238" mass="26115">MDVTARRAARILLGAASVTLQGCDVPTHAVGHWQTLESYLETYQAAAPGQAATLNGCSLDSPRYLQCNGHGVCTSWLKDPNSDNATEVASSLKFCQCEEEWADPNCQTPRKSQQIAFLLSMFGGFLGLDQLYLGFFFPYGLLKLLTLGGAGLWWIYDLVRIGSSPVATAANFQVAENVPHWAFVLSSTAFFVALAFVYSAWSIQRHRVQKQREVMMLQAESASLESQRHFSGYGSTLG</sequence>
<dbReference type="Proteomes" id="UP001178507">
    <property type="component" value="Unassembled WGS sequence"/>
</dbReference>
<evidence type="ECO:0000313" key="7">
    <source>
        <dbReference type="EMBL" id="CAJ1400365.1"/>
    </source>
</evidence>
<proteinExistence type="predicted"/>
<name>A0AA36J838_9DINO</name>
<organism evidence="7 8">
    <name type="scientific">Effrenium voratum</name>
    <dbReference type="NCBI Taxonomy" id="2562239"/>
    <lineage>
        <taxon>Eukaryota</taxon>
        <taxon>Sar</taxon>
        <taxon>Alveolata</taxon>
        <taxon>Dinophyceae</taxon>
        <taxon>Suessiales</taxon>
        <taxon>Symbiodiniaceae</taxon>
        <taxon>Effrenium</taxon>
    </lineage>
</organism>
<keyword evidence="4 5" id="KW-0472">Membrane</keyword>
<reference evidence="7" key="1">
    <citation type="submission" date="2023-08" db="EMBL/GenBank/DDBJ databases">
        <authorList>
            <person name="Chen Y."/>
            <person name="Shah S."/>
            <person name="Dougan E. K."/>
            <person name="Thang M."/>
            <person name="Chan C."/>
        </authorList>
    </citation>
    <scope>NUCLEOTIDE SEQUENCE</scope>
</reference>
<keyword evidence="8" id="KW-1185">Reference proteome</keyword>
<evidence type="ECO:0000256" key="4">
    <source>
        <dbReference type="ARBA" id="ARBA00023136"/>
    </source>
</evidence>
<dbReference type="GO" id="GO:0016020">
    <property type="term" value="C:membrane"/>
    <property type="evidence" value="ECO:0007669"/>
    <property type="project" value="UniProtKB-SubCell"/>
</dbReference>
<evidence type="ECO:0000256" key="5">
    <source>
        <dbReference type="SAM" id="Phobius"/>
    </source>
</evidence>
<comment type="subcellular location">
    <subcellularLocation>
        <location evidence="1">Membrane</location>
        <topology evidence="1">Multi-pass membrane protein</topology>
    </subcellularLocation>
</comment>
<gene>
    <name evidence="7" type="ORF">EVOR1521_LOCUS23710</name>
</gene>
<evidence type="ECO:0000256" key="2">
    <source>
        <dbReference type="ARBA" id="ARBA00022692"/>
    </source>
</evidence>
<dbReference type="EMBL" id="CAUJNA010003369">
    <property type="protein sequence ID" value="CAJ1400365.1"/>
    <property type="molecule type" value="Genomic_DNA"/>
</dbReference>
<protein>
    <recommendedName>
        <fullName evidence="6">TM2 domain-containing protein</fullName>
    </recommendedName>
</protein>
<dbReference type="PROSITE" id="PS51257">
    <property type="entry name" value="PROKAR_LIPOPROTEIN"/>
    <property type="match status" value="1"/>
</dbReference>
<feature type="transmembrane region" description="Helical" evidence="5">
    <location>
        <begin position="181"/>
        <end position="201"/>
    </location>
</feature>
<comment type="caution">
    <text evidence="7">The sequence shown here is derived from an EMBL/GenBank/DDBJ whole genome shotgun (WGS) entry which is preliminary data.</text>
</comment>
<keyword evidence="3 5" id="KW-1133">Transmembrane helix</keyword>
<feature type="transmembrane region" description="Helical" evidence="5">
    <location>
        <begin position="115"/>
        <end position="137"/>
    </location>
</feature>
<keyword evidence="2 5" id="KW-0812">Transmembrane</keyword>